<protein>
    <submittedName>
        <fullName evidence="2">Uncharacterized protein</fullName>
    </submittedName>
</protein>
<evidence type="ECO:0000313" key="3">
    <source>
        <dbReference type="Proteomes" id="UP000076482"/>
    </source>
</evidence>
<gene>
    <name evidence="2" type="ORF">B4088_5367</name>
</gene>
<reference evidence="2 3" key="1">
    <citation type="submission" date="2015-09" db="EMBL/GenBank/DDBJ databases">
        <title>Bacillus cereus food isolates.</title>
        <authorList>
            <person name="Boekhorst J."/>
        </authorList>
    </citation>
    <scope>NUCLEOTIDE SEQUENCE [LARGE SCALE GENOMIC DNA]</scope>
    <source>
        <strain evidence="2 3">B4088</strain>
    </source>
</reference>
<dbReference type="PATRIC" id="fig|1396.535.peg.5928"/>
<feature type="coiled-coil region" evidence="1">
    <location>
        <begin position="14"/>
        <end position="56"/>
    </location>
</feature>
<name>A0A164LB22_BACCE</name>
<proteinExistence type="predicted"/>
<sequence length="59" mass="7153">MKNDDQNIFSIDDKEKLEKFMEDKRKKEKEVEESLRKNSERLVEKAKEEIQKEIINLGK</sequence>
<evidence type="ECO:0000256" key="1">
    <source>
        <dbReference type="SAM" id="Coils"/>
    </source>
</evidence>
<dbReference type="RefSeq" id="WP_063262884.1">
    <property type="nucleotide sequence ID" value="NZ_LJKE01000104.1"/>
</dbReference>
<evidence type="ECO:0000313" key="2">
    <source>
        <dbReference type="EMBL" id="KZD55622.1"/>
    </source>
</evidence>
<keyword evidence="1" id="KW-0175">Coiled coil</keyword>
<dbReference type="EMBL" id="LJKE01000104">
    <property type="protein sequence ID" value="KZD55622.1"/>
    <property type="molecule type" value="Genomic_DNA"/>
</dbReference>
<comment type="caution">
    <text evidence="2">The sequence shown here is derived from an EMBL/GenBank/DDBJ whole genome shotgun (WGS) entry which is preliminary data.</text>
</comment>
<dbReference type="AlphaFoldDB" id="A0A164LB22"/>
<organism evidence="2 3">
    <name type="scientific">Bacillus cereus</name>
    <dbReference type="NCBI Taxonomy" id="1396"/>
    <lineage>
        <taxon>Bacteria</taxon>
        <taxon>Bacillati</taxon>
        <taxon>Bacillota</taxon>
        <taxon>Bacilli</taxon>
        <taxon>Bacillales</taxon>
        <taxon>Bacillaceae</taxon>
        <taxon>Bacillus</taxon>
        <taxon>Bacillus cereus group</taxon>
    </lineage>
</organism>
<accession>A0A164LB22</accession>
<dbReference type="Proteomes" id="UP000076482">
    <property type="component" value="Unassembled WGS sequence"/>
</dbReference>